<proteinExistence type="inferred from homology"/>
<evidence type="ECO:0000313" key="10">
    <source>
        <dbReference type="Proteomes" id="UP001526426"/>
    </source>
</evidence>
<dbReference type="PRINTS" id="PR01100">
    <property type="entry name" value="SHIKIMTKNASE"/>
</dbReference>
<gene>
    <name evidence="9" type="ORF">K4A83_03515</name>
</gene>
<evidence type="ECO:0000256" key="7">
    <source>
        <dbReference type="ARBA" id="ARBA00022840"/>
    </source>
</evidence>
<keyword evidence="6" id="KW-0418">Kinase</keyword>
<evidence type="ECO:0000256" key="8">
    <source>
        <dbReference type="ARBA" id="ARBA00048090"/>
    </source>
</evidence>
<dbReference type="EC" id="2.7.1.12" evidence="3"/>
<dbReference type="InterPro" id="IPR052732">
    <property type="entry name" value="Cell-binding_unc_protein"/>
</dbReference>
<comment type="catalytic activity">
    <reaction evidence="8">
        <text>D-gluconate + ATP = 6-phospho-D-gluconate + ADP + H(+)</text>
        <dbReference type="Rhea" id="RHEA:19433"/>
        <dbReference type="ChEBI" id="CHEBI:15378"/>
        <dbReference type="ChEBI" id="CHEBI:18391"/>
        <dbReference type="ChEBI" id="CHEBI:30616"/>
        <dbReference type="ChEBI" id="CHEBI:58759"/>
        <dbReference type="ChEBI" id="CHEBI:456216"/>
        <dbReference type="EC" id="2.7.1.12"/>
    </reaction>
</comment>
<evidence type="ECO:0000256" key="6">
    <source>
        <dbReference type="ARBA" id="ARBA00022777"/>
    </source>
</evidence>
<organism evidence="9 10">
    <name type="scientific">Spirulina subsalsa FACHB-351</name>
    <dbReference type="NCBI Taxonomy" id="234711"/>
    <lineage>
        <taxon>Bacteria</taxon>
        <taxon>Bacillati</taxon>
        <taxon>Cyanobacteriota</taxon>
        <taxon>Cyanophyceae</taxon>
        <taxon>Spirulinales</taxon>
        <taxon>Spirulinaceae</taxon>
        <taxon>Spirulina</taxon>
    </lineage>
</organism>
<dbReference type="Gene3D" id="3.40.50.300">
    <property type="entry name" value="P-loop containing nucleotide triphosphate hydrolases"/>
    <property type="match status" value="1"/>
</dbReference>
<dbReference type="PANTHER" id="PTHR43883">
    <property type="entry name" value="SLR0207 PROTEIN"/>
    <property type="match status" value="1"/>
</dbReference>
<keyword evidence="10" id="KW-1185">Reference proteome</keyword>
<comment type="similarity">
    <text evidence="2">Belongs to the gluconokinase GntK/GntV family.</text>
</comment>
<evidence type="ECO:0000256" key="2">
    <source>
        <dbReference type="ARBA" id="ARBA00008420"/>
    </source>
</evidence>
<dbReference type="CDD" id="cd02021">
    <property type="entry name" value="GntK"/>
    <property type="match status" value="1"/>
</dbReference>
<dbReference type="RefSeq" id="WP_265263027.1">
    <property type="nucleotide sequence ID" value="NZ_JAIHOM010000012.1"/>
</dbReference>
<keyword evidence="7" id="KW-0067">ATP-binding</keyword>
<dbReference type="Proteomes" id="UP001526426">
    <property type="component" value="Unassembled WGS sequence"/>
</dbReference>
<evidence type="ECO:0000256" key="3">
    <source>
        <dbReference type="ARBA" id="ARBA00012054"/>
    </source>
</evidence>
<dbReference type="SUPFAM" id="SSF52540">
    <property type="entry name" value="P-loop containing nucleoside triphosphate hydrolases"/>
    <property type="match status" value="1"/>
</dbReference>
<dbReference type="Pfam" id="PF13671">
    <property type="entry name" value="AAA_33"/>
    <property type="match status" value="1"/>
</dbReference>
<comment type="pathway">
    <text evidence="1">Carbohydrate acid metabolism.</text>
</comment>
<reference evidence="9 10" key="1">
    <citation type="submission" date="2021-08" db="EMBL/GenBank/DDBJ databases">
        <title>Draft genome sequence of Spirulina subsalsa with high tolerance to salinity and hype-accumulation of phycocyanin.</title>
        <authorList>
            <person name="Pei H."/>
            <person name="Jiang L."/>
        </authorList>
    </citation>
    <scope>NUCLEOTIDE SEQUENCE [LARGE SCALE GENOMIC DNA]</scope>
    <source>
        <strain evidence="9 10">FACHB-351</strain>
    </source>
</reference>
<sequence length="510" mass="58462">MNLETLIQQMQQPEFYPHPVQNPITVMQTHTSCVFLTGEYAYKVKKPVNFGFLDYSTLEKRQHFLGAELDMNQETAPDLYLEVLPLTQDGEKLAIEGSGEVVDYALKMRQFPQSVLFSEMLEQGELSPQHIIELGQVVAEFHKTSKTNPYIDRFGEVEQIKQAVDENYQQTESYIGTAQSLEQFKNTKAFTDQFFATQGELFKQRQKAGKIRECHGDLHLRNICFWQGKVQLFDRIEFNEPFRFVDTFYDVAFAIMDLDARGRKDLGNLFLNTYLEVTADWEGLQVLPLYLSRQAYVRAKVTSFLLNDPNIPESEREKALETAKKYYKLADDYTKAKPGQLILMSGLSGAGKTTVARHIAQGLQGIHLRSDAVRKHLAGIALNERGSDDLYTPEMNQKTYERLAEVGIYLANLGYSVVLDAKYDRLAWRSPLFDQKSRFRVTVVYCSAPLEVLRDRLQQRVGDISDATVDLLQSQQANFEDFTATEREHLVEFDTTQGEVAQLLSQLERE</sequence>
<protein>
    <recommendedName>
        <fullName evidence="3">gluconokinase</fullName>
        <ecNumber evidence="3">2.7.1.12</ecNumber>
    </recommendedName>
</protein>
<dbReference type="EMBL" id="JAIHOM010000012">
    <property type="protein sequence ID" value="MCW6035343.1"/>
    <property type="molecule type" value="Genomic_DNA"/>
</dbReference>
<dbReference type="Gene3D" id="3.90.1200.10">
    <property type="match status" value="1"/>
</dbReference>
<dbReference type="InterPro" id="IPR011009">
    <property type="entry name" value="Kinase-like_dom_sf"/>
</dbReference>
<accession>A0ABT3L1G5</accession>
<evidence type="ECO:0000256" key="1">
    <source>
        <dbReference type="ARBA" id="ARBA00004761"/>
    </source>
</evidence>
<dbReference type="SUPFAM" id="SSF56112">
    <property type="entry name" value="Protein kinase-like (PK-like)"/>
    <property type="match status" value="1"/>
</dbReference>
<comment type="caution">
    <text evidence="9">The sequence shown here is derived from an EMBL/GenBank/DDBJ whole genome shotgun (WGS) entry which is preliminary data.</text>
</comment>
<keyword evidence="5" id="KW-0547">Nucleotide-binding</keyword>
<keyword evidence="4" id="KW-0808">Transferase</keyword>
<dbReference type="InterPro" id="IPR006001">
    <property type="entry name" value="Therm_gnt_kin"/>
</dbReference>
<dbReference type="InterPro" id="IPR027417">
    <property type="entry name" value="P-loop_NTPase"/>
</dbReference>
<evidence type="ECO:0000256" key="5">
    <source>
        <dbReference type="ARBA" id="ARBA00022741"/>
    </source>
</evidence>
<name>A0ABT3L1G5_9CYAN</name>
<evidence type="ECO:0000313" key="9">
    <source>
        <dbReference type="EMBL" id="MCW6035343.1"/>
    </source>
</evidence>
<dbReference type="PANTHER" id="PTHR43883:SF1">
    <property type="entry name" value="GLUCONOKINASE"/>
    <property type="match status" value="1"/>
</dbReference>
<evidence type="ECO:0000256" key="4">
    <source>
        <dbReference type="ARBA" id="ARBA00022679"/>
    </source>
</evidence>